<evidence type="ECO:0000313" key="8">
    <source>
        <dbReference type="EMBL" id="CCQ18678.1"/>
    </source>
</evidence>
<gene>
    <name evidence="8" type="primary">PCS -17</name>
</gene>
<keyword evidence="3 6" id="KW-1133">Transmembrane helix</keyword>
<sequence length="285" mass="30919">MSCRERVRSLVEARSFQRTVIAVILLNAATIGAETSSVLVGHFGGFLHAVDRIALAVFAVELGLRVYAYRGAFLRDPWNHFDTVIVAVALIPAAGSVSVLRALRILRVLRLLSAVPSMRRVVSALLEAIPGMVSIIGLLVLVMYVSGVLATELFGRIAPGYFAELPVSLFTLFQMMTGDSWSDITRQVMAERPWAWVFFIGYILASTFVVLNLFIAVVVNAMDEQTTSSEEQHTDDQLATMLAELARLHAKIDAMRAAQAVPAGSHGDHPGDRHAPAPASPQPDA</sequence>
<accession>R4ZCW9</accession>
<feature type="transmembrane region" description="Helical" evidence="6">
    <location>
        <begin position="194"/>
        <end position="219"/>
    </location>
</feature>
<comment type="subcellular location">
    <subcellularLocation>
        <location evidence="1">Membrane</location>
        <topology evidence="1">Multi-pass membrane protein</topology>
    </subcellularLocation>
</comment>
<feature type="compositionally biased region" description="Basic and acidic residues" evidence="5">
    <location>
        <begin position="266"/>
        <end position="275"/>
    </location>
</feature>
<feature type="domain" description="Ion transport" evidence="7">
    <location>
        <begin position="14"/>
        <end position="228"/>
    </location>
</feature>
<feature type="transmembrane region" description="Helical" evidence="6">
    <location>
        <begin position="124"/>
        <end position="147"/>
    </location>
</feature>
<evidence type="ECO:0000256" key="6">
    <source>
        <dbReference type="SAM" id="Phobius"/>
    </source>
</evidence>
<proteinExistence type="predicted"/>
<evidence type="ECO:0000256" key="1">
    <source>
        <dbReference type="ARBA" id="ARBA00004141"/>
    </source>
</evidence>
<keyword evidence="2 6" id="KW-0812">Transmembrane</keyword>
<reference evidence="8" key="2">
    <citation type="submission" date="2013-01" db="EMBL/GenBank/DDBJ databases">
        <authorList>
            <person name="Bibb M."/>
        </authorList>
    </citation>
    <scope>NUCLEOTIDE SEQUENCE</scope>
    <source>
        <strain evidence="8">NRRL 18924</strain>
    </source>
</reference>
<evidence type="ECO:0000256" key="3">
    <source>
        <dbReference type="ARBA" id="ARBA00022989"/>
    </source>
</evidence>
<dbReference type="InterPro" id="IPR027359">
    <property type="entry name" value="Volt_channel_dom_sf"/>
</dbReference>
<dbReference type="PANTHER" id="PTHR10037:SF62">
    <property type="entry name" value="SODIUM CHANNEL PROTEIN 60E"/>
    <property type="match status" value="1"/>
</dbReference>
<feature type="transmembrane region" description="Helical" evidence="6">
    <location>
        <begin position="84"/>
        <end position="103"/>
    </location>
</feature>
<dbReference type="GO" id="GO:0001518">
    <property type="term" value="C:voltage-gated sodium channel complex"/>
    <property type="evidence" value="ECO:0007669"/>
    <property type="project" value="TreeGrafter"/>
</dbReference>
<evidence type="ECO:0000259" key="7">
    <source>
        <dbReference type="Pfam" id="PF00520"/>
    </source>
</evidence>
<dbReference type="Gene3D" id="1.10.287.70">
    <property type="match status" value="1"/>
</dbReference>
<dbReference type="AlphaFoldDB" id="R4ZCW9"/>
<name>R4ZCW9_9ACTN</name>
<dbReference type="PANTHER" id="PTHR10037">
    <property type="entry name" value="VOLTAGE-GATED CATION CHANNEL CALCIUM AND SODIUM"/>
    <property type="match status" value="1"/>
</dbReference>
<evidence type="ECO:0000256" key="4">
    <source>
        <dbReference type="ARBA" id="ARBA00023136"/>
    </source>
</evidence>
<dbReference type="EMBL" id="HF570921">
    <property type="protein sequence ID" value="CCQ18678.1"/>
    <property type="molecule type" value="Genomic_DNA"/>
</dbReference>
<dbReference type="GO" id="GO:0005248">
    <property type="term" value="F:voltage-gated sodium channel activity"/>
    <property type="evidence" value="ECO:0007669"/>
    <property type="project" value="TreeGrafter"/>
</dbReference>
<reference evidence="8" key="1">
    <citation type="journal article" date="2013" name="J. Bacteriol.">
        <title>Cloning and Analysis of the Planosporicin Lantibiotic Biosynthetic Gene Cluster of Planomonospora alba.</title>
        <authorList>
            <person name="Sherwood E.J."/>
            <person name="Hesketh A.R."/>
            <person name="Bibb M.J."/>
        </authorList>
    </citation>
    <scope>NUCLEOTIDE SEQUENCE</scope>
    <source>
        <strain evidence="8">NRRL 18924</strain>
    </source>
</reference>
<dbReference type="Pfam" id="PF00520">
    <property type="entry name" value="Ion_trans"/>
    <property type="match status" value="1"/>
</dbReference>
<evidence type="ECO:0000256" key="2">
    <source>
        <dbReference type="ARBA" id="ARBA00022692"/>
    </source>
</evidence>
<evidence type="ECO:0000256" key="5">
    <source>
        <dbReference type="SAM" id="MobiDB-lite"/>
    </source>
</evidence>
<keyword evidence="4 6" id="KW-0472">Membrane</keyword>
<feature type="transmembrane region" description="Helical" evidence="6">
    <location>
        <begin position="20"/>
        <end position="41"/>
    </location>
</feature>
<feature type="transmembrane region" description="Helical" evidence="6">
    <location>
        <begin position="153"/>
        <end position="173"/>
    </location>
</feature>
<dbReference type="InterPro" id="IPR043203">
    <property type="entry name" value="VGCC_Ca_Na"/>
</dbReference>
<organism evidence="8">
    <name type="scientific">Planomonospora alba</name>
    <dbReference type="NCBI Taxonomy" id="161354"/>
    <lineage>
        <taxon>Bacteria</taxon>
        <taxon>Bacillati</taxon>
        <taxon>Actinomycetota</taxon>
        <taxon>Actinomycetes</taxon>
        <taxon>Streptosporangiales</taxon>
        <taxon>Streptosporangiaceae</taxon>
        <taxon>Planomonospora</taxon>
    </lineage>
</organism>
<dbReference type="InterPro" id="IPR005821">
    <property type="entry name" value="Ion_trans_dom"/>
</dbReference>
<protein>
    <submittedName>
        <fullName evidence="8">PCS -17 protein</fullName>
    </submittedName>
</protein>
<dbReference type="Gene3D" id="1.20.120.350">
    <property type="entry name" value="Voltage-gated potassium channels. Chain C"/>
    <property type="match status" value="1"/>
</dbReference>
<dbReference type="SUPFAM" id="SSF81324">
    <property type="entry name" value="Voltage-gated potassium channels"/>
    <property type="match status" value="1"/>
</dbReference>
<feature type="region of interest" description="Disordered" evidence="5">
    <location>
        <begin position="257"/>
        <end position="285"/>
    </location>
</feature>